<proteinExistence type="predicted"/>
<gene>
    <name evidence="2" type="ORF">AAHA92_13587</name>
</gene>
<dbReference type="PANTHER" id="PTHR31270:SF1">
    <property type="entry name" value="GLUTAMINYL-PEPTIDE CYCLOTRANSFERASE"/>
    <property type="match status" value="1"/>
</dbReference>
<dbReference type="InterPro" id="IPR007788">
    <property type="entry name" value="QCT"/>
</dbReference>
<accession>A0ABD1H8U2</accession>
<comment type="caution">
    <text evidence="2">The sequence shown here is derived from an EMBL/GenBank/DDBJ whole genome shotgun (WGS) entry which is preliminary data.</text>
</comment>
<name>A0ABD1H8U2_SALDI</name>
<evidence type="ECO:0000256" key="1">
    <source>
        <dbReference type="SAM" id="MobiDB-lite"/>
    </source>
</evidence>
<feature type="compositionally biased region" description="Basic residues" evidence="1">
    <location>
        <begin position="1"/>
        <end position="11"/>
    </location>
</feature>
<dbReference type="AlphaFoldDB" id="A0ABD1H8U2"/>
<evidence type="ECO:0000313" key="3">
    <source>
        <dbReference type="Proteomes" id="UP001567538"/>
    </source>
</evidence>
<dbReference type="Proteomes" id="UP001567538">
    <property type="component" value="Unassembled WGS sequence"/>
</dbReference>
<sequence length="330" mass="36710">MASKSLRKKSEKRAAIPNPANLSSSPSRPSARSFAKYKMAALLISAAAFACALIFLGISSNMGGVVGVEPSIDRIYDIAVVNEFPHDPNAFTQGLLYAGNDALFESTGLYGHSSVRKVAIRTGKVEAIHKMDYSYFGEGLTLLDDRLFQVNWMTKTGFIYDRNNLSKIGTFINQMKDGWGLAADGKILFGSDGTSTLYQIDPQTMKGVRNHTVKYKGDEVHNLNELEYVAGEIWANVWQTNCIARISVKTGLVLGWIYLPKLREELIASGNTGIDVLNGIAWDQAQNRIFVTGKLWPKLYEIKLQRLKKPFNGDIKRLCMPPAVHFERRP</sequence>
<organism evidence="2 3">
    <name type="scientific">Salvia divinorum</name>
    <name type="common">Maria pastora</name>
    <name type="synonym">Diviner's sage</name>
    <dbReference type="NCBI Taxonomy" id="28513"/>
    <lineage>
        <taxon>Eukaryota</taxon>
        <taxon>Viridiplantae</taxon>
        <taxon>Streptophyta</taxon>
        <taxon>Embryophyta</taxon>
        <taxon>Tracheophyta</taxon>
        <taxon>Spermatophyta</taxon>
        <taxon>Magnoliopsida</taxon>
        <taxon>eudicotyledons</taxon>
        <taxon>Gunneridae</taxon>
        <taxon>Pentapetalae</taxon>
        <taxon>asterids</taxon>
        <taxon>lamiids</taxon>
        <taxon>Lamiales</taxon>
        <taxon>Lamiaceae</taxon>
        <taxon>Nepetoideae</taxon>
        <taxon>Mentheae</taxon>
        <taxon>Salviinae</taxon>
        <taxon>Salvia</taxon>
        <taxon>Salvia subgen. Calosphace</taxon>
    </lineage>
</organism>
<feature type="region of interest" description="Disordered" evidence="1">
    <location>
        <begin position="1"/>
        <end position="29"/>
    </location>
</feature>
<evidence type="ECO:0000313" key="2">
    <source>
        <dbReference type="EMBL" id="KAL1552837.1"/>
    </source>
</evidence>
<protein>
    <submittedName>
        <fullName evidence="2">Glutaminyl-peptide cyclotransferase-like</fullName>
    </submittedName>
</protein>
<reference evidence="2 3" key="1">
    <citation type="submission" date="2024-06" db="EMBL/GenBank/DDBJ databases">
        <title>A chromosome level genome sequence of Diviner's sage (Salvia divinorum).</title>
        <authorList>
            <person name="Ford S.A."/>
            <person name="Ro D.-K."/>
            <person name="Ness R.W."/>
            <person name="Phillips M.A."/>
        </authorList>
    </citation>
    <scope>NUCLEOTIDE SEQUENCE [LARGE SCALE GENOMIC DNA]</scope>
    <source>
        <strain evidence="2">SAF-2024a</strain>
        <tissue evidence="2">Leaf</tissue>
    </source>
</reference>
<dbReference type="SUPFAM" id="SSF63825">
    <property type="entry name" value="YWTD domain"/>
    <property type="match status" value="1"/>
</dbReference>
<feature type="compositionally biased region" description="Low complexity" evidence="1">
    <location>
        <begin position="15"/>
        <end position="29"/>
    </location>
</feature>
<keyword evidence="3" id="KW-1185">Reference proteome</keyword>
<dbReference type="Pfam" id="PF05096">
    <property type="entry name" value="Glu_cyclase_2"/>
    <property type="match status" value="1"/>
</dbReference>
<dbReference type="PANTHER" id="PTHR31270">
    <property type="entry name" value="GLUTAMINYL-PEPTIDE CYCLOTRANSFERASE"/>
    <property type="match status" value="1"/>
</dbReference>
<dbReference type="EMBL" id="JBEAFC010000006">
    <property type="protein sequence ID" value="KAL1552837.1"/>
    <property type="molecule type" value="Genomic_DNA"/>
</dbReference>